<gene>
    <name evidence="3" type="ORF">T458_15500</name>
</gene>
<dbReference type="InterPro" id="IPR050807">
    <property type="entry name" value="TransReg_Diox_bact_type"/>
</dbReference>
<dbReference type="eggNOG" id="COG1396">
    <property type="taxonomic scope" value="Bacteria"/>
</dbReference>
<feature type="domain" description="HTH cro/C1-type" evidence="2">
    <location>
        <begin position="16"/>
        <end position="70"/>
    </location>
</feature>
<evidence type="ECO:0000313" key="4">
    <source>
        <dbReference type="Proteomes" id="UP000017973"/>
    </source>
</evidence>
<dbReference type="CDD" id="cd02209">
    <property type="entry name" value="cupin_XRE_C"/>
    <property type="match status" value="1"/>
</dbReference>
<proteinExistence type="predicted"/>
<dbReference type="PROSITE" id="PS50943">
    <property type="entry name" value="HTH_CROC1"/>
    <property type="match status" value="1"/>
</dbReference>
<organism evidence="3 4">
    <name type="scientific">Brevibacillus panacihumi W25</name>
    <dbReference type="NCBI Taxonomy" id="1408254"/>
    <lineage>
        <taxon>Bacteria</taxon>
        <taxon>Bacillati</taxon>
        <taxon>Bacillota</taxon>
        <taxon>Bacilli</taxon>
        <taxon>Bacillales</taxon>
        <taxon>Paenibacillaceae</taxon>
        <taxon>Brevibacillus</taxon>
    </lineage>
</organism>
<keyword evidence="1" id="KW-0238">DNA-binding</keyword>
<comment type="caution">
    <text evidence="3">The sequence shown here is derived from an EMBL/GenBank/DDBJ whole genome shotgun (WGS) entry which is preliminary data.</text>
</comment>
<dbReference type="Proteomes" id="UP000017973">
    <property type="component" value="Unassembled WGS sequence"/>
</dbReference>
<dbReference type="STRING" id="1408254.T458_15500"/>
<dbReference type="SMART" id="SM00530">
    <property type="entry name" value="HTH_XRE"/>
    <property type="match status" value="1"/>
</dbReference>
<dbReference type="InterPro" id="IPR001387">
    <property type="entry name" value="Cro/C1-type_HTH"/>
</dbReference>
<dbReference type="InterPro" id="IPR014710">
    <property type="entry name" value="RmlC-like_jellyroll"/>
</dbReference>
<dbReference type="Pfam" id="PF07883">
    <property type="entry name" value="Cupin_2"/>
    <property type="match status" value="1"/>
</dbReference>
<dbReference type="InterPro" id="IPR010982">
    <property type="entry name" value="Lambda_DNA-bd_dom_sf"/>
</dbReference>
<dbReference type="Gene3D" id="2.60.120.10">
    <property type="entry name" value="Jelly Rolls"/>
    <property type="match status" value="1"/>
</dbReference>
<dbReference type="GO" id="GO:0003700">
    <property type="term" value="F:DNA-binding transcription factor activity"/>
    <property type="evidence" value="ECO:0007669"/>
    <property type="project" value="TreeGrafter"/>
</dbReference>
<dbReference type="AlphaFoldDB" id="V6MAI6"/>
<dbReference type="Pfam" id="PF01381">
    <property type="entry name" value="HTH_3"/>
    <property type="match status" value="1"/>
</dbReference>
<dbReference type="GO" id="GO:0003677">
    <property type="term" value="F:DNA binding"/>
    <property type="evidence" value="ECO:0007669"/>
    <property type="project" value="UniProtKB-KW"/>
</dbReference>
<dbReference type="eggNOG" id="COG3837">
    <property type="taxonomic scope" value="Bacteria"/>
</dbReference>
<dbReference type="InterPro" id="IPR011051">
    <property type="entry name" value="RmlC_Cupin_sf"/>
</dbReference>
<evidence type="ECO:0000259" key="2">
    <source>
        <dbReference type="PROSITE" id="PS50943"/>
    </source>
</evidence>
<protein>
    <submittedName>
        <fullName evidence="3">XRE family transcriptional regulator</fullName>
    </submittedName>
</protein>
<dbReference type="PANTHER" id="PTHR46797">
    <property type="entry name" value="HTH-TYPE TRANSCRIPTIONAL REGULATOR"/>
    <property type="match status" value="1"/>
</dbReference>
<dbReference type="GO" id="GO:0005829">
    <property type="term" value="C:cytosol"/>
    <property type="evidence" value="ECO:0007669"/>
    <property type="project" value="TreeGrafter"/>
</dbReference>
<keyword evidence="4" id="KW-1185">Reference proteome</keyword>
<evidence type="ECO:0000256" key="1">
    <source>
        <dbReference type="ARBA" id="ARBA00023125"/>
    </source>
</evidence>
<evidence type="ECO:0000313" key="3">
    <source>
        <dbReference type="EMBL" id="EST52383.1"/>
    </source>
</evidence>
<dbReference type="InterPro" id="IPR013096">
    <property type="entry name" value="Cupin_2"/>
</dbReference>
<dbReference type="HOGENOM" id="CLU_085376_3_0_9"/>
<accession>V6MAI6</accession>
<dbReference type="CDD" id="cd00093">
    <property type="entry name" value="HTH_XRE"/>
    <property type="match status" value="1"/>
</dbReference>
<dbReference type="PATRIC" id="fig|1408254.3.peg.3031"/>
<dbReference type="PANTHER" id="PTHR46797:SF1">
    <property type="entry name" value="METHYLPHOSPHONATE SYNTHASE"/>
    <property type="match status" value="1"/>
</dbReference>
<dbReference type="SUPFAM" id="SSF51182">
    <property type="entry name" value="RmlC-like cupins"/>
    <property type="match status" value="1"/>
</dbReference>
<name>V6MAI6_9BACL</name>
<dbReference type="EMBL" id="AYJU01000017">
    <property type="protein sequence ID" value="EST52383.1"/>
    <property type="molecule type" value="Genomic_DNA"/>
</dbReference>
<dbReference type="SUPFAM" id="SSF47413">
    <property type="entry name" value="lambda repressor-like DNA-binding domains"/>
    <property type="match status" value="1"/>
</dbReference>
<reference evidence="3 4" key="1">
    <citation type="journal article" date="2014" name="Genome Announc.">
        <title>Draft Genome Sequence of Brevibacillus panacihumi Strain W25, a Halotolerant Hydrocarbon-Degrading Bacterium.</title>
        <authorList>
            <person name="Wang X."/>
            <person name="Jin D."/>
            <person name="Zhou L."/>
            <person name="Wu L."/>
            <person name="An W."/>
            <person name="Chen Y."/>
            <person name="Zhao L."/>
        </authorList>
    </citation>
    <scope>NUCLEOTIDE SEQUENCE [LARGE SCALE GENOMIC DNA]</scope>
    <source>
        <strain evidence="3 4">W25</strain>
    </source>
</reference>
<dbReference type="Gene3D" id="1.10.260.40">
    <property type="entry name" value="lambda repressor-like DNA-binding domains"/>
    <property type="match status" value="1"/>
</dbReference>
<sequence>MKGLFAIELSEIGKRIRKARLSQGFTQQELADRCGFTKSLLSKIENGQTASAVATLSKIAEHLKTPLAWFLEENREDHLVLSPHAKRTSKMGSKEMGYLYEILANRSRFSKIEPVLVTVPPDMTMTEPFTHPEEEFIYVISGTIILYYDGERHVMEEGDTAYFSGLKPHIFLPFNHQEAKVLSIFIQPSN</sequence>